<evidence type="ECO:0000313" key="2">
    <source>
        <dbReference type="EMBL" id="NLS12335.1"/>
    </source>
</evidence>
<dbReference type="InterPro" id="IPR032389">
    <property type="entry name" value="GspB_C"/>
</dbReference>
<evidence type="ECO:0000259" key="1">
    <source>
        <dbReference type="SMART" id="SM00382"/>
    </source>
</evidence>
<dbReference type="Pfam" id="PF01471">
    <property type="entry name" value="PG_binding_1"/>
    <property type="match status" value="1"/>
</dbReference>
<dbReference type="EMBL" id="JABAIK010000004">
    <property type="protein sequence ID" value="NLS12335.1"/>
    <property type="molecule type" value="Genomic_DNA"/>
</dbReference>
<evidence type="ECO:0000313" key="3">
    <source>
        <dbReference type="Proteomes" id="UP000535589"/>
    </source>
</evidence>
<dbReference type="Pfam" id="PF21327">
    <property type="entry name" value="GspA_C39-like"/>
    <property type="match status" value="1"/>
</dbReference>
<dbReference type="CDD" id="cd00009">
    <property type="entry name" value="AAA"/>
    <property type="match status" value="1"/>
</dbReference>
<dbReference type="PANTHER" id="PTHR35894">
    <property type="entry name" value="GENERAL SECRETION PATHWAY PROTEIN A-RELATED"/>
    <property type="match status" value="1"/>
</dbReference>
<dbReference type="InterPro" id="IPR036366">
    <property type="entry name" value="PGBDSf"/>
</dbReference>
<dbReference type="Gene3D" id="3.40.50.300">
    <property type="entry name" value="P-loop containing nucleotide triphosphate hydrolases"/>
    <property type="match status" value="1"/>
</dbReference>
<dbReference type="InterPro" id="IPR003593">
    <property type="entry name" value="AAA+_ATPase"/>
</dbReference>
<dbReference type="SMART" id="SM00382">
    <property type="entry name" value="AAA"/>
    <property type="match status" value="1"/>
</dbReference>
<dbReference type="AlphaFoldDB" id="A0A7X8TP49"/>
<dbReference type="GO" id="GO:0016887">
    <property type="term" value="F:ATP hydrolysis activity"/>
    <property type="evidence" value="ECO:0007669"/>
    <property type="project" value="InterPro"/>
</dbReference>
<dbReference type="Pfam" id="PF16537">
    <property type="entry name" value="T2SSB"/>
    <property type="match status" value="1"/>
</dbReference>
<dbReference type="InterPro" id="IPR052026">
    <property type="entry name" value="ExeA_AAA_ATPase_DNA-bind"/>
</dbReference>
<proteinExistence type="predicted"/>
<feature type="domain" description="AAA+ ATPase" evidence="1">
    <location>
        <begin position="42"/>
        <end position="184"/>
    </location>
</feature>
<dbReference type="SUPFAM" id="SSF52540">
    <property type="entry name" value="P-loop containing nucleoside triphosphate hydrolases"/>
    <property type="match status" value="1"/>
</dbReference>
<dbReference type="GO" id="GO:0015627">
    <property type="term" value="C:type II protein secretion system complex"/>
    <property type="evidence" value="ECO:0007669"/>
    <property type="project" value="InterPro"/>
</dbReference>
<sequence>MYTDFFALQEPPFSIVPNARYFYLSARHQEAITHLQAGLGSGGGFALLTGEVGTGKTTVAKALLAQLGDKMQTALLLNPTFSSGELLEAICDAFAIDYPERASLKQLHHAIHQFLLAADRQGLQTLIVIDEAQHLAAEVLEQLRLLTNLETEQHKLLKVVLVGQPELQDLLRTTALRQLAQRITARYHLLPLDAQETEDYIAFRLQQAGRRAELFDRKMSQQIAKYSHGIPRLINLICEGVLLSAYRRGEKKLSLEQVKQACVTVMAGQADIYHLNRATPSNALRTRQWIKRTAVAGAVAVALGAVSMSTMMPQWRFDVEPISGELTTQSATVTDDVIETSAKLVMADRPATPSVPSQSATDSPSFDMRHESVAPLFTNNQNAELAIKQLYGLWGFAATVQERLCLSESSSTFVCQRVPTTWAQLIEHNRPVVLALYQQGEVTPHYVVLYRIDGEHATVLTPTQALRLSSTQLQAYWQGEAIEIWSAPLTQMLKPGMQGSDIAHLDRLLAHALGEAPLESAHFGAQLTARVELFQRWQKMGVDGIAGERTLRRLQRLVQPTAPNLLYIVTQDGARSALVDGELNDVESLPLPEFGELVRAPQRDILTTPNNTASVLAPSAERLEQASSAESKPFVIAANDSQEASLPSLNDLDLSSLSPELVARLENARVFDEPSELEDASHTASEEDNHGAVIELERQAAQWQGRLPPLNLQTHLYAGDPSKRWVKINGREFRQQEWISSQLQLVEIQPQRVVVAFDGVKISLPALYEWQG</sequence>
<protein>
    <submittedName>
        <fullName evidence="2">AAA family ATPase</fullName>
    </submittedName>
</protein>
<dbReference type="Gene3D" id="1.10.101.10">
    <property type="entry name" value="PGBD-like superfamily/PGBD"/>
    <property type="match status" value="1"/>
</dbReference>
<accession>A0A7X8TP49</accession>
<dbReference type="PANTHER" id="PTHR35894:SF1">
    <property type="entry name" value="PHOSPHORIBULOKINASE _ URIDINE KINASE FAMILY"/>
    <property type="match status" value="1"/>
</dbReference>
<dbReference type="InterPro" id="IPR036365">
    <property type="entry name" value="PGBD-like_sf"/>
</dbReference>
<organism evidence="2 3">
    <name type="scientific">Vibrio agarilyticus</name>
    <dbReference type="NCBI Taxonomy" id="2726741"/>
    <lineage>
        <taxon>Bacteria</taxon>
        <taxon>Pseudomonadati</taxon>
        <taxon>Pseudomonadota</taxon>
        <taxon>Gammaproteobacteria</taxon>
        <taxon>Vibrionales</taxon>
        <taxon>Vibrionaceae</taxon>
        <taxon>Vibrio</taxon>
    </lineage>
</organism>
<dbReference type="InterPro" id="IPR027417">
    <property type="entry name" value="P-loop_NTPase"/>
</dbReference>
<dbReference type="Proteomes" id="UP000535589">
    <property type="component" value="Unassembled WGS sequence"/>
</dbReference>
<gene>
    <name evidence="2" type="ORF">HGP28_05415</name>
</gene>
<comment type="caution">
    <text evidence="2">The sequence shown here is derived from an EMBL/GenBank/DDBJ whole genome shotgun (WGS) entry which is preliminary data.</text>
</comment>
<dbReference type="Pfam" id="PF13401">
    <property type="entry name" value="AAA_22"/>
    <property type="match status" value="1"/>
</dbReference>
<dbReference type="SUPFAM" id="SSF47090">
    <property type="entry name" value="PGBD-like"/>
    <property type="match status" value="1"/>
</dbReference>
<dbReference type="InterPro" id="IPR048809">
    <property type="entry name" value="GspA_C39-like"/>
</dbReference>
<dbReference type="InterPro" id="IPR049945">
    <property type="entry name" value="AAA_22"/>
</dbReference>
<keyword evidence="3" id="KW-1185">Reference proteome</keyword>
<name>A0A7X8TP49_9VIBR</name>
<reference evidence="2 3" key="1">
    <citation type="submission" date="2020-04" db="EMBL/GenBank/DDBJ databases">
        <title>Vibrio sp. SM6, a novel species isolated from seawater.</title>
        <authorList>
            <person name="Wang X."/>
        </authorList>
    </citation>
    <scope>NUCLEOTIDE SEQUENCE [LARGE SCALE GENOMIC DNA]</scope>
    <source>
        <strain evidence="2 3">SM6</strain>
    </source>
</reference>
<dbReference type="Gene3D" id="3.90.70.10">
    <property type="entry name" value="Cysteine proteinases"/>
    <property type="match status" value="1"/>
</dbReference>
<dbReference type="InterPro" id="IPR002477">
    <property type="entry name" value="Peptidoglycan-bd-like"/>
</dbReference>